<protein>
    <submittedName>
        <fullName evidence="1">Uncharacterized protein</fullName>
    </submittedName>
</protein>
<dbReference type="InterPro" id="IPR002686">
    <property type="entry name" value="Transposase_17"/>
</dbReference>
<dbReference type="SUPFAM" id="SSF143422">
    <property type="entry name" value="Transposase IS200-like"/>
    <property type="match status" value="1"/>
</dbReference>
<dbReference type="AlphaFoldDB" id="A0A1X0BPK3"/>
<accession>A0A1X0BPK3</accession>
<sequence>MEEKGTWLFEVPTMPDRVHLLVEVDPHYGLHKLVRASKARSTQMLGEEYPWLRSRLPSLGTNSHFVATGRAGGLMVKRYVDTQKGR</sequence>
<dbReference type="Gene3D" id="3.30.70.1290">
    <property type="entry name" value="Transposase IS200-like"/>
    <property type="match status" value="1"/>
</dbReference>
<reference evidence="1 2" key="1">
    <citation type="journal article" date="2019" name="Emerg. Microbes Infect.">
        <title>Comprehensive subspecies identification of 175 nontuberculous mycobacteria species based on 7547 genomic profiles.</title>
        <authorList>
            <person name="Matsumoto Y."/>
            <person name="Kinjo T."/>
            <person name="Motooka D."/>
            <person name="Nabeya D."/>
            <person name="Jung N."/>
            <person name="Uechi K."/>
            <person name="Horii T."/>
            <person name="Iida T."/>
            <person name="Fujita J."/>
            <person name="Nakamura S."/>
        </authorList>
    </citation>
    <scope>NUCLEOTIDE SEQUENCE [LARGE SCALE GENOMIC DNA]</scope>
    <source>
        <strain evidence="1 2">JCM 18439</strain>
    </source>
</reference>
<dbReference type="EMBL" id="AP022591">
    <property type="protein sequence ID" value="BBY46287.1"/>
    <property type="molecule type" value="Genomic_DNA"/>
</dbReference>
<dbReference type="InterPro" id="IPR036515">
    <property type="entry name" value="Transposase_17_sf"/>
</dbReference>
<evidence type="ECO:0000313" key="2">
    <source>
        <dbReference type="Proteomes" id="UP000466431"/>
    </source>
</evidence>
<dbReference type="Pfam" id="PF01797">
    <property type="entry name" value="Y1_Tnp"/>
    <property type="match status" value="1"/>
</dbReference>
<name>A0A1X0BPK3_MYCCF</name>
<dbReference type="Proteomes" id="UP000466431">
    <property type="component" value="Chromosome"/>
</dbReference>
<proteinExistence type="predicted"/>
<organism evidence="1 2">
    <name type="scientific">Mycolicibacterium celeriflavum</name>
    <name type="common">Mycobacterium celeriflavum</name>
    <dbReference type="NCBI Taxonomy" id="1249101"/>
    <lineage>
        <taxon>Bacteria</taxon>
        <taxon>Bacillati</taxon>
        <taxon>Actinomycetota</taxon>
        <taxon>Actinomycetes</taxon>
        <taxon>Mycobacteriales</taxon>
        <taxon>Mycobacteriaceae</taxon>
        <taxon>Mycolicibacterium</taxon>
    </lineage>
</organism>
<dbReference type="GO" id="GO:0004803">
    <property type="term" value="F:transposase activity"/>
    <property type="evidence" value="ECO:0007669"/>
    <property type="project" value="InterPro"/>
</dbReference>
<dbReference type="STRING" id="1249101.BST21_18930"/>
<dbReference type="GO" id="GO:0003677">
    <property type="term" value="F:DNA binding"/>
    <property type="evidence" value="ECO:0007669"/>
    <property type="project" value="InterPro"/>
</dbReference>
<gene>
    <name evidence="1" type="ORF">MCEL_45820</name>
</gene>
<keyword evidence="2" id="KW-1185">Reference proteome</keyword>
<dbReference type="GO" id="GO:0006313">
    <property type="term" value="P:DNA transposition"/>
    <property type="evidence" value="ECO:0007669"/>
    <property type="project" value="InterPro"/>
</dbReference>
<evidence type="ECO:0000313" key="1">
    <source>
        <dbReference type="EMBL" id="BBY46287.1"/>
    </source>
</evidence>
<dbReference type="KEGG" id="mcee:MCEL_45820"/>